<name>A0A540VYM6_9ACTN</name>
<dbReference type="PROSITE" id="PS51186">
    <property type="entry name" value="GNAT"/>
    <property type="match status" value="1"/>
</dbReference>
<dbReference type="PANTHER" id="PTHR43259:SF1">
    <property type="entry name" value="N-ACETYLTRANSFERASE DOMAIN-CONTAINING PROTEIN"/>
    <property type="match status" value="1"/>
</dbReference>
<protein>
    <submittedName>
        <fullName evidence="2">GNAT family N-acetyltransferase</fullName>
    </submittedName>
</protein>
<gene>
    <name evidence="2" type="ORF">E6W39_05825</name>
</gene>
<evidence type="ECO:0000313" key="3">
    <source>
        <dbReference type="Proteomes" id="UP000319103"/>
    </source>
</evidence>
<sequence>MTKPIRTVRLEPMTEDEFSPWAEPQIARYAQAKTRAGAWNPEEALANSHENFDRMLPKGLATPGHHVWVARDEKTSERVGTLWIEMRSSAAHSEAYVCFVEVDEAQRGKGYGRAIMDAGATAARRLGVASMALNVFEDNTTAYNLYSSLGYRTANRTMRLEL</sequence>
<feature type="domain" description="N-acetyltransferase" evidence="1">
    <location>
        <begin position="8"/>
        <end position="162"/>
    </location>
</feature>
<keyword evidence="3" id="KW-1185">Reference proteome</keyword>
<dbReference type="AlphaFoldDB" id="A0A540VYM6"/>
<proteinExistence type="predicted"/>
<dbReference type="SUPFAM" id="SSF55729">
    <property type="entry name" value="Acyl-CoA N-acyltransferases (Nat)"/>
    <property type="match status" value="1"/>
</dbReference>
<dbReference type="EMBL" id="VIGB01000003">
    <property type="protein sequence ID" value="TQF01870.1"/>
    <property type="molecule type" value="Genomic_DNA"/>
</dbReference>
<dbReference type="Gene3D" id="3.40.630.30">
    <property type="match status" value="1"/>
</dbReference>
<dbReference type="InterPro" id="IPR016181">
    <property type="entry name" value="Acyl_CoA_acyltransferase"/>
</dbReference>
<accession>A0A540VYM6</accession>
<reference evidence="2 3" key="1">
    <citation type="submission" date="2019-06" db="EMBL/GenBank/DDBJ databases">
        <title>Description of Kitasatospora acidophila sp. nov. isolated from pine grove soil, and reclassification of Streptomyces novaecaesareae to Kitasatospora novaeceasareae comb. nov.</title>
        <authorList>
            <person name="Kim M.J."/>
        </authorList>
    </citation>
    <scope>NUCLEOTIDE SEQUENCE [LARGE SCALE GENOMIC DNA]</scope>
    <source>
        <strain evidence="2 3">MMS16-CNU292</strain>
    </source>
</reference>
<evidence type="ECO:0000259" key="1">
    <source>
        <dbReference type="PROSITE" id="PS51186"/>
    </source>
</evidence>
<dbReference type="CDD" id="cd04301">
    <property type="entry name" value="NAT_SF"/>
    <property type="match status" value="1"/>
</dbReference>
<dbReference type="OrthoDB" id="3381976at2"/>
<keyword evidence="2" id="KW-0808">Transferase</keyword>
<evidence type="ECO:0000313" key="2">
    <source>
        <dbReference type="EMBL" id="TQF01870.1"/>
    </source>
</evidence>
<dbReference type="PANTHER" id="PTHR43259">
    <property type="entry name" value="SPT10P"/>
    <property type="match status" value="1"/>
</dbReference>
<comment type="caution">
    <text evidence="2">The sequence shown here is derived from an EMBL/GenBank/DDBJ whole genome shotgun (WGS) entry which is preliminary data.</text>
</comment>
<dbReference type="GO" id="GO:0016747">
    <property type="term" value="F:acyltransferase activity, transferring groups other than amino-acyl groups"/>
    <property type="evidence" value="ECO:0007669"/>
    <property type="project" value="InterPro"/>
</dbReference>
<dbReference type="InterPro" id="IPR052829">
    <property type="entry name" value="N-acetyltransferase_domain"/>
</dbReference>
<dbReference type="Pfam" id="PF00583">
    <property type="entry name" value="Acetyltransf_1"/>
    <property type="match status" value="1"/>
</dbReference>
<organism evidence="2 3">
    <name type="scientific">Kitasatospora acidiphila</name>
    <dbReference type="NCBI Taxonomy" id="2567942"/>
    <lineage>
        <taxon>Bacteria</taxon>
        <taxon>Bacillati</taxon>
        <taxon>Actinomycetota</taxon>
        <taxon>Actinomycetes</taxon>
        <taxon>Kitasatosporales</taxon>
        <taxon>Streptomycetaceae</taxon>
        <taxon>Kitasatospora</taxon>
    </lineage>
</organism>
<dbReference type="Proteomes" id="UP000319103">
    <property type="component" value="Unassembled WGS sequence"/>
</dbReference>
<dbReference type="InterPro" id="IPR000182">
    <property type="entry name" value="GNAT_dom"/>
</dbReference>